<dbReference type="EMBL" id="CAEZTD010000129">
    <property type="protein sequence ID" value="CAB4571197.1"/>
    <property type="molecule type" value="Genomic_DNA"/>
</dbReference>
<evidence type="ECO:0000313" key="1">
    <source>
        <dbReference type="EMBL" id="CAB4571197.1"/>
    </source>
</evidence>
<name>A0A6J6E4S8_9ZZZZ</name>
<sequence>MVTRERNLARTGEVQVVGRKVVNLVGVCTEEPRAIHDFRSNQSGRYERRKAGLKSLVKRHVHEREFETGTNTLQEVEARARHFGSTNRVDGVEALAEFEVIFGFKVELRRRPVRAQSDEILFTSGGNTVDNEVSQS</sequence>
<proteinExistence type="predicted"/>
<dbReference type="AlphaFoldDB" id="A0A6J6E4S8"/>
<protein>
    <submittedName>
        <fullName evidence="1">Unannotated protein</fullName>
    </submittedName>
</protein>
<accession>A0A6J6E4S8</accession>
<gene>
    <name evidence="1" type="ORF">UFOPK1591_01307</name>
</gene>
<organism evidence="1">
    <name type="scientific">freshwater metagenome</name>
    <dbReference type="NCBI Taxonomy" id="449393"/>
    <lineage>
        <taxon>unclassified sequences</taxon>
        <taxon>metagenomes</taxon>
        <taxon>ecological metagenomes</taxon>
    </lineage>
</organism>
<reference evidence="1" key="1">
    <citation type="submission" date="2020-05" db="EMBL/GenBank/DDBJ databases">
        <authorList>
            <person name="Chiriac C."/>
            <person name="Salcher M."/>
            <person name="Ghai R."/>
            <person name="Kavagutti S V."/>
        </authorList>
    </citation>
    <scope>NUCLEOTIDE SEQUENCE</scope>
</reference>